<accession>A0A0E9R4G9</accession>
<reference evidence="1" key="2">
    <citation type="journal article" date="2015" name="Fish Shellfish Immunol.">
        <title>Early steps in the European eel (Anguilla anguilla)-Vibrio vulnificus interaction in the gills: Role of the RtxA13 toxin.</title>
        <authorList>
            <person name="Callol A."/>
            <person name="Pajuelo D."/>
            <person name="Ebbesson L."/>
            <person name="Teles M."/>
            <person name="MacKenzie S."/>
            <person name="Amaro C."/>
        </authorList>
    </citation>
    <scope>NUCLEOTIDE SEQUENCE</scope>
</reference>
<proteinExistence type="predicted"/>
<reference evidence="1" key="1">
    <citation type="submission" date="2014-11" db="EMBL/GenBank/DDBJ databases">
        <authorList>
            <person name="Amaro Gonzalez C."/>
        </authorList>
    </citation>
    <scope>NUCLEOTIDE SEQUENCE</scope>
</reference>
<sequence>MPRPVALQLHTKLWEASLVYPALWLLAPVKQSLISWQTQHYQLSSWLGEMIGVVLQVHVGVHGISLFM</sequence>
<dbReference type="EMBL" id="GBXM01084905">
    <property type="protein sequence ID" value="JAH23672.1"/>
    <property type="molecule type" value="Transcribed_RNA"/>
</dbReference>
<organism evidence="1">
    <name type="scientific">Anguilla anguilla</name>
    <name type="common">European freshwater eel</name>
    <name type="synonym">Muraena anguilla</name>
    <dbReference type="NCBI Taxonomy" id="7936"/>
    <lineage>
        <taxon>Eukaryota</taxon>
        <taxon>Metazoa</taxon>
        <taxon>Chordata</taxon>
        <taxon>Craniata</taxon>
        <taxon>Vertebrata</taxon>
        <taxon>Euteleostomi</taxon>
        <taxon>Actinopterygii</taxon>
        <taxon>Neopterygii</taxon>
        <taxon>Teleostei</taxon>
        <taxon>Anguilliformes</taxon>
        <taxon>Anguillidae</taxon>
        <taxon>Anguilla</taxon>
    </lineage>
</organism>
<protein>
    <submittedName>
        <fullName evidence="1">Uncharacterized protein</fullName>
    </submittedName>
</protein>
<name>A0A0E9R4G9_ANGAN</name>
<dbReference type="AlphaFoldDB" id="A0A0E9R4G9"/>
<evidence type="ECO:0000313" key="1">
    <source>
        <dbReference type="EMBL" id="JAH23672.1"/>
    </source>
</evidence>